<name>A0ABR0A7D5_9CRUS</name>
<protein>
    <submittedName>
        <fullName evidence="1">Uncharacterized protein</fullName>
    </submittedName>
</protein>
<organism evidence="1 2">
    <name type="scientific">Daphnia magna</name>
    <dbReference type="NCBI Taxonomy" id="35525"/>
    <lineage>
        <taxon>Eukaryota</taxon>
        <taxon>Metazoa</taxon>
        <taxon>Ecdysozoa</taxon>
        <taxon>Arthropoda</taxon>
        <taxon>Crustacea</taxon>
        <taxon>Branchiopoda</taxon>
        <taxon>Diplostraca</taxon>
        <taxon>Cladocera</taxon>
        <taxon>Anomopoda</taxon>
        <taxon>Daphniidae</taxon>
        <taxon>Daphnia</taxon>
    </lineage>
</organism>
<reference evidence="1 2" key="1">
    <citation type="journal article" date="2023" name="Nucleic Acids Res.">
        <title>The hologenome of Daphnia magna reveals possible DNA methylation and microbiome-mediated evolution of the host genome.</title>
        <authorList>
            <person name="Chaturvedi A."/>
            <person name="Li X."/>
            <person name="Dhandapani V."/>
            <person name="Marshall H."/>
            <person name="Kissane S."/>
            <person name="Cuenca-Cambronero M."/>
            <person name="Asole G."/>
            <person name="Calvet F."/>
            <person name="Ruiz-Romero M."/>
            <person name="Marangio P."/>
            <person name="Guigo R."/>
            <person name="Rago D."/>
            <person name="Mirbahai L."/>
            <person name="Eastwood N."/>
            <person name="Colbourne J.K."/>
            <person name="Zhou J."/>
            <person name="Mallon E."/>
            <person name="Orsini L."/>
        </authorList>
    </citation>
    <scope>NUCLEOTIDE SEQUENCE [LARGE SCALE GENOMIC DNA]</scope>
    <source>
        <strain evidence="1">LRV0_1</strain>
    </source>
</reference>
<evidence type="ECO:0000313" key="2">
    <source>
        <dbReference type="Proteomes" id="UP001234178"/>
    </source>
</evidence>
<dbReference type="EMBL" id="JAOYFB010000036">
    <property type="protein sequence ID" value="KAK4021050.1"/>
    <property type="molecule type" value="Genomic_DNA"/>
</dbReference>
<proteinExistence type="predicted"/>
<evidence type="ECO:0000313" key="1">
    <source>
        <dbReference type="EMBL" id="KAK4021050.1"/>
    </source>
</evidence>
<accession>A0ABR0A7D5</accession>
<gene>
    <name evidence="1" type="ORF">OUZ56_002984</name>
</gene>
<dbReference type="Proteomes" id="UP001234178">
    <property type="component" value="Unassembled WGS sequence"/>
</dbReference>
<comment type="caution">
    <text evidence="1">The sequence shown here is derived from an EMBL/GenBank/DDBJ whole genome shotgun (WGS) entry which is preliminary data.</text>
</comment>
<keyword evidence="2" id="KW-1185">Reference proteome</keyword>
<sequence length="79" mass="9042">MYPAPVRIPNVGCSLVKITDPSPHLMYRHVIITRAFGNDASVDDVNLIPLSSITFQIVYLRRFLSSLKPRNLFRQDRIS</sequence>